<accession>A0A518VAM9</accession>
<organism evidence="2 3">
    <name type="scientific">Brevibacillus laterosporus</name>
    <name type="common">Bacillus laterosporus</name>
    <dbReference type="NCBI Taxonomy" id="1465"/>
    <lineage>
        <taxon>Bacteria</taxon>
        <taxon>Bacillati</taxon>
        <taxon>Bacillota</taxon>
        <taxon>Bacilli</taxon>
        <taxon>Bacillales</taxon>
        <taxon>Paenibacillaceae</taxon>
        <taxon>Brevibacillus</taxon>
    </lineage>
</organism>
<name>A0A518VAM9_BRELA</name>
<protein>
    <submittedName>
        <fullName evidence="2">Uncharacterized protein</fullName>
    </submittedName>
</protein>
<feature type="signal peptide" evidence="1">
    <location>
        <begin position="1"/>
        <end position="26"/>
    </location>
</feature>
<dbReference type="EMBL" id="CP033464">
    <property type="protein sequence ID" value="QDX94023.1"/>
    <property type="molecule type" value="Genomic_DNA"/>
</dbReference>
<proteinExistence type="predicted"/>
<sequence length="233" mass="25796">MSVKRILKSSAIAVILLSSMAPSVHAEDYGETQVHASENKEPTFNYDAKVEFVDLPLVGSSRTSPTQYGVDTKGVIREEYSHSYYAFDSGTITKYNSLSRTADKFLISVARGQTVRLGKTVSVTGSVQINSSVSGDLFKVISLGLNCTASGSYTGTFTSDLTFGGPPENSKYRTRDYYGAIGYDRYTVKIKKYDVYKKFNGNAYIEDEQYFNSTQTVSSVEKPKEETYPVDHN</sequence>
<dbReference type="Proteomes" id="UP000319432">
    <property type="component" value="Chromosome"/>
</dbReference>
<reference evidence="2 3" key="1">
    <citation type="submission" date="2018-11" db="EMBL/GenBank/DDBJ databases">
        <title>Phylogenetic determinants of toxin gene distribution in genomes of Brevibacillus laterosporus.</title>
        <authorList>
            <person name="Glare T.R."/>
            <person name="Durrant A."/>
            <person name="Berry C."/>
            <person name="Palma L."/>
            <person name="Ormskirk M."/>
            <person name="Cox M.O."/>
        </authorList>
    </citation>
    <scope>NUCLEOTIDE SEQUENCE [LARGE SCALE GENOMIC DNA]</scope>
    <source>
        <strain evidence="2 3">1821L</strain>
    </source>
</reference>
<evidence type="ECO:0000313" key="3">
    <source>
        <dbReference type="Proteomes" id="UP000319432"/>
    </source>
</evidence>
<evidence type="ECO:0000313" key="2">
    <source>
        <dbReference type="EMBL" id="QDX94023.1"/>
    </source>
</evidence>
<feature type="chain" id="PRO_5022782885" evidence="1">
    <location>
        <begin position="27"/>
        <end position="233"/>
    </location>
</feature>
<evidence type="ECO:0000256" key="1">
    <source>
        <dbReference type="SAM" id="SignalP"/>
    </source>
</evidence>
<keyword evidence="3" id="KW-1185">Reference proteome</keyword>
<dbReference type="AlphaFoldDB" id="A0A518VAM9"/>
<keyword evidence="1" id="KW-0732">Signal</keyword>
<gene>
    <name evidence="2" type="ORF">EEL30_18040</name>
</gene>
<dbReference type="OrthoDB" id="2640521at2"/>